<dbReference type="GO" id="GO:0015074">
    <property type="term" value="P:DNA integration"/>
    <property type="evidence" value="ECO:0007669"/>
    <property type="project" value="InterPro"/>
</dbReference>
<gene>
    <name evidence="3" type="ORF">PHMEG_00040533</name>
</gene>
<keyword evidence="1" id="KW-0233">DNA recombination</keyword>
<proteinExistence type="predicted"/>
<dbReference type="AlphaFoldDB" id="A0A225UDM1"/>
<reference evidence="4" key="1">
    <citation type="submission" date="2017-03" db="EMBL/GenBank/DDBJ databases">
        <title>Phytopthora megakarya and P. palmivora, two closely related causual agents of cacao black pod achieved similar genome size and gene model numbers by different mechanisms.</title>
        <authorList>
            <person name="Ali S."/>
            <person name="Shao J."/>
            <person name="Larry D.J."/>
            <person name="Kronmiller B."/>
            <person name="Shen D."/>
            <person name="Strem M.D."/>
            <person name="Melnick R.L."/>
            <person name="Guiltinan M.J."/>
            <person name="Tyler B.M."/>
            <person name="Meinhardt L.W."/>
            <person name="Bailey B.A."/>
        </authorList>
    </citation>
    <scope>NUCLEOTIDE SEQUENCE [LARGE SCALE GENOMIC DNA]</scope>
    <source>
        <strain evidence="4">zdho120</strain>
    </source>
</reference>
<evidence type="ECO:0000313" key="4">
    <source>
        <dbReference type="Proteomes" id="UP000198211"/>
    </source>
</evidence>
<dbReference type="InterPro" id="IPR011010">
    <property type="entry name" value="DNA_brk_join_enz"/>
</dbReference>
<dbReference type="InterPro" id="IPR044068">
    <property type="entry name" value="CB"/>
</dbReference>
<dbReference type="EMBL" id="NBNE01021209">
    <property type="protein sequence ID" value="OWY91051.1"/>
    <property type="molecule type" value="Genomic_DNA"/>
</dbReference>
<accession>A0A225UDM1</accession>
<evidence type="ECO:0000256" key="1">
    <source>
        <dbReference type="ARBA" id="ARBA00023172"/>
    </source>
</evidence>
<organism evidence="3 4">
    <name type="scientific">Phytophthora megakarya</name>
    <dbReference type="NCBI Taxonomy" id="4795"/>
    <lineage>
        <taxon>Eukaryota</taxon>
        <taxon>Sar</taxon>
        <taxon>Stramenopiles</taxon>
        <taxon>Oomycota</taxon>
        <taxon>Peronosporomycetes</taxon>
        <taxon>Peronosporales</taxon>
        <taxon>Peronosporaceae</taxon>
        <taxon>Phytophthora</taxon>
    </lineage>
</organism>
<dbReference type="OrthoDB" id="126849at2759"/>
<sequence length="374" mass="41383">MENVNQSTAIFPRSRSRFQLESTPTPGFLSGEDVRGACTALNTKRAYKSYINGISKWILENLPSPESFFDTDGELNVAVFTASHFETFLLDKMNSKSLKVSTLSGYRSAVKNIYRQKKISLPPEYLDDMKTFFRGLKRIETDNDQNGTGRKSGKSPLSFSLYQMLCQKTIRLLDSGFAHLYLVLQWNLMCRSKSIETVHVSHLNCLDDSIGCVLHKTKTNQEGSGPKDPRHIYANPLNPSICCVLALGIYFASNPTLISGMLFPGSNEKSRFSKKLGVLLKNETGDKAFGTHSIRKGVATFASSGSTGGPSMASVCLRCGWSLGGVQDRYIRYEAAGDQYLGRVVAGLPLDSPNFAVLPPHFKNLNESLKLLYK</sequence>
<name>A0A225UDM1_9STRA</name>
<evidence type="ECO:0000259" key="2">
    <source>
        <dbReference type="PROSITE" id="PS51900"/>
    </source>
</evidence>
<evidence type="ECO:0000313" key="3">
    <source>
        <dbReference type="EMBL" id="OWY91051.1"/>
    </source>
</evidence>
<dbReference type="SUPFAM" id="SSF56349">
    <property type="entry name" value="DNA breaking-rejoining enzymes"/>
    <property type="match status" value="1"/>
</dbReference>
<dbReference type="PROSITE" id="PS51900">
    <property type="entry name" value="CB"/>
    <property type="match status" value="1"/>
</dbReference>
<keyword evidence="4" id="KW-1185">Reference proteome</keyword>
<dbReference type="GO" id="GO:0003677">
    <property type="term" value="F:DNA binding"/>
    <property type="evidence" value="ECO:0007669"/>
    <property type="project" value="InterPro"/>
</dbReference>
<dbReference type="InterPro" id="IPR013762">
    <property type="entry name" value="Integrase-like_cat_sf"/>
</dbReference>
<dbReference type="Gene3D" id="1.10.443.10">
    <property type="entry name" value="Intergrase catalytic core"/>
    <property type="match status" value="1"/>
</dbReference>
<dbReference type="GO" id="GO:0006310">
    <property type="term" value="P:DNA recombination"/>
    <property type="evidence" value="ECO:0007669"/>
    <property type="project" value="UniProtKB-KW"/>
</dbReference>
<comment type="caution">
    <text evidence="3">The sequence shown here is derived from an EMBL/GenBank/DDBJ whole genome shotgun (WGS) entry which is preliminary data.</text>
</comment>
<protein>
    <recommendedName>
        <fullName evidence="2">Core-binding (CB) domain-containing protein</fullName>
    </recommendedName>
</protein>
<feature type="domain" description="Core-binding (CB)" evidence="2">
    <location>
        <begin position="29"/>
        <end position="118"/>
    </location>
</feature>
<dbReference type="Proteomes" id="UP000198211">
    <property type="component" value="Unassembled WGS sequence"/>
</dbReference>